<dbReference type="FunFam" id="1.20.80.10:FF:000001">
    <property type="entry name" value="Erythrocyte membrane protein band 4.1"/>
    <property type="match status" value="1"/>
</dbReference>
<dbReference type="SUPFAM" id="SSF54236">
    <property type="entry name" value="Ubiquitin-like"/>
    <property type="match status" value="1"/>
</dbReference>
<keyword evidence="13" id="KW-0131">Cell cycle</keyword>
<feature type="region of interest" description="Disordered" evidence="18">
    <location>
        <begin position="1728"/>
        <end position="1759"/>
    </location>
</feature>
<evidence type="ECO:0000256" key="18">
    <source>
        <dbReference type="SAM" id="MobiDB-lite"/>
    </source>
</evidence>
<feature type="domain" description="FERM" evidence="19">
    <location>
        <begin position="1"/>
        <end position="282"/>
    </location>
</feature>
<dbReference type="PROSITE" id="PS50057">
    <property type="entry name" value="FERM_3"/>
    <property type="match status" value="1"/>
</dbReference>
<evidence type="ECO:0000256" key="13">
    <source>
        <dbReference type="ARBA" id="ARBA00023306"/>
    </source>
</evidence>
<evidence type="ECO:0000256" key="10">
    <source>
        <dbReference type="ARBA" id="ARBA00023203"/>
    </source>
</evidence>
<feature type="region of interest" description="Disordered" evidence="18">
    <location>
        <begin position="520"/>
        <end position="541"/>
    </location>
</feature>
<dbReference type="EMBL" id="JBIYXZ010002073">
    <property type="protein sequence ID" value="KAL3060396.1"/>
    <property type="molecule type" value="Genomic_DNA"/>
</dbReference>
<evidence type="ECO:0000256" key="2">
    <source>
        <dbReference type="ARBA" id="ARBA00004245"/>
    </source>
</evidence>
<dbReference type="Gene3D" id="3.10.20.90">
    <property type="entry name" value="Phosphatidylinositol 3-kinase Catalytic Subunit, Chain A, domain 1"/>
    <property type="match status" value="1"/>
</dbReference>
<feature type="compositionally biased region" description="Low complexity" evidence="18">
    <location>
        <begin position="1578"/>
        <end position="1588"/>
    </location>
</feature>
<reference evidence="20 21" key="1">
    <citation type="journal article" date="2022" name="G3 (Bethesda)">
        <title>Evaluating Illumina-, Nanopore-, and PacBio-based genome assembly strategies with the bald notothen, Trematomus borchgrevinki.</title>
        <authorList>
            <person name="Rayamajhi N."/>
            <person name="Cheng C.C."/>
            <person name="Catchen J.M."/>
        </authorList>
    </citation>
    <scope>NUCLEOTIDE SEQUENCE [LARGE SCALE GENOMIC DNA]</scope>
    <source>
        <strain evidence="20">AGRC-2024</strain>
    </source>
</reference>
<dbReference type="SUPFAM" id="SSF50729">
    <property type="entry name" value="PH domain-like"/>
    <property type="match status" value="1"/>
</dbReference>
<dbReference type="SMART" id="SM00295">
    <property type="entry name" value="B41"/>
    <property type="match status" value="1"/>
</dbReference>
<evidence type="ECO:0000313" key="20">
    <source>
        <dbReference type="EMBL" id="KAL3060396.1"/>
    </source>
</evidence>
<dbReference type="GO" id="GO:0051301">
    <property type="term" value="P:cell division"/>
    <property type="evidence" value="ECO:0007669"/>
    <property type="project" value="UniProtKB-KW"/>
</dbReference>
<keyword evidence="11" id="KW-0206">Cytoskeleton</keyword>
<dbReference type="GO" id="GO:0005516">
    <property type="term" value="F:calmodulin binding"/>
    <property type="evidence" value="ECO:0007669"/>
    <property type="project" value="UniProtKB-KW"/>
</dbReference>
<dbReference type="Gene3D" id="1.20.80.10">
    <property type="match status" value="1"/>
</dbReference>
<dbReference type="GO" id="GO:0005938">
    <property type="term" value="C:cell cortex"/>
    <property type="evidence" value="ECO:0007669"/>
    <property type="project" value="UniProtKB-SubCell"/>
</dbReference>
<evidence type="ECO:0000256" key="17">
    <source>
        <dbReference type="SAM" id="Coils"/>
    </source>
</evidence>
<evidence type="ECO:0000256" key="7">
    <source>
        <dbReference type="ARBA" id="ARBA00022618"/>
    </source>
</evidence>
<dbReference type="InterPro" id="IPR018979">
    <property type="entry name" value="FERM_N"/>
</dbReference>
<feature type="coiled-coil region" evidence="17">
    <location>
        <begin position="485"/>
        <end position="512"/>
    </location>
</feature>
<keyword evidence="9" id="KW-0112">Calmodulin-binding</keyword>
<dbReference type="InterPro" id="IPR018980">
    <property type="entry name" value="FERM_PH-like_C"/>
</dbReference>
<keyword evidence="6" id="KW-0597">Phosphoprotein</keyword>
<dbReference type="InterPro" id="IPR011993">
    <property type="entry name" value="PH-like_dom_sf"/>
</dbReference>
<feature type="compositionally biased region" description="Basic and acidic residues" evidence="18">
    <location>
        <begin position="521"/>
        <end position="532"/>
    </location>
</feature>
<keyword evidence="8" id="KW-0498">Mitosis</keyword>
<organism evidence="20 21">
    <name type="scientific">Pagothenia borchgrevinki</name>
    <name type="common">Bald rockcod</name>
    <name type="synonym">Trematomus borchgrevinki</name>
    <dbReference type="NCBI Taxonomy" id="8213"/>
    <lineage>
        <taxon>Eukaryota</taxon>
        <taxon>Metazoa</taxon>
        <taxon>Chordata</taxon>
        <taxon>Craniata</taxon>
        <taxon>Vertebrata</taxon>
        <taxon>Euteleostomi</taxon>
        <taxon>Actinopterygii</taxon>
        <taxon>Neopterygii</taxon>
        <taxon>Teleostei</taxon>
        <taxon>Neoteleostei</taxon>
        <taxon>Acanthomorphata</taxon>
        <taxon>Eupercaria</taxon>
        <taxon>Perciformes</taxon>
        <taxon>Notothenioidei</taxon>
        <taxon>Nototheniidae</taxon>
        <taxon>Pagothenia</taxon>
    </lineage>
</organism>
<keyword evidence="10" id="KW-0009">Actin-binding</keyword>
<name>A0ABD2H282_PAGBO</name>
<evidence type="ECO:0000259" key="19">
    <source>
        <dbReference type="PROSITE" id="PS50057"/>
    </source>
</evidence>
<dbReference type="InterPro" id="IPR019749">
    <property type="entry name" value="Band_41_domain"/>
</dbReference>
<evidence type="ECO:0000256" key="16">
    <source>
        <dbReference type="ARBA" id="ARBA00032586"/>
    </source>
</evidence>
<dbReference type="CDD" id="cd13184">
    <property type="entry name" value="FERM_C_4_1_family"/>
    <property type="match status" value="1"/>
</dbReference>
<dbReference type="FunFam" id="2.30.29.30:FF:000001">
    <property type="entry name" value="Erythrocyte membrane protein band 4.1"/>
    <property type="match status" value="1"/>
</dbReference>
<dbReference type="Pfam" id="PF08736">
    <property type="entry name" value="FA"/>
    <property type="match status" value="1"/>
</dbReference>
<feature type="region of interest" description="Disordered" evidence="18">
    <location>
        <begin position="1572"/>
        <end position="1597"/>
    </location>
</feature>
<evidence type="ECO:0000256" key="12">
    <source>
        <dbReference type="ARBA" id="ARBA00023242"/>
    </source>
</evidence>
<dbReference type="PANTHER" id="PTHR23280:SF12">
    <property type="entry name" value="PROTEIN 4.1"/>
    <property type="match status" value="1"/>
</dbReference>
<dbReference type="GO" id="GO:0003779">
    <property type="term" value="F:actin binding"/>
    <property type="evidence" value="ECO:0007669"/>
    <property type="project" value="UniProtKB-KW"/>
</dbReference>
<evidence type="ECO:0000256" key="6">
    <source>
        <dbReference type="ARBA" id="ARBA00022553"/>
    </source>
</evidence>
<dbReference type="PRINTS" id="PR00935">
    <property type="entry name" value="BAND41"/>
</dbReference>
<dbReference type="SUPFAM" id="SSF47031">
    <property type="entry name" value="Second domain of FERM"/>
    <property type="match status" value="1"/>
</dbReference>
<dbReference type="PANTHER" id="PTHR23280">
    <property type="entry name" value="4.1 G PROTEIN"/>
    <property type="match status" value="1"/>
</dbReference>
<feature type="coiled-coil region" evidence="17">
    <location>
        <begin position="424"/>
        <end position="458"/>
    </location>
</feature>
<dbReference type="InterPro" id="IPR029071">
    <property type="entry name" value="Ubiquitin-like_domsf"/>
</dbReference>
<sequence length="1801" mass="203559">MQCKVTLLDDTQFECELDKHAKAQELLTKVCDHVNLLERDYFGLANWENPTTCTWMESTKEIRKQVPGAVYEFTFSVKFYPHDPAQLTEDLTRYFLCVQLRKDIMRGVLPCSFVTLSMLGSYTAQSELGEYDPELHGVHYVSDLSLAPGQSKELEDKVMELHRTYRAMTPAQADLMFLENAKKLAMYGVDLHQAKDLDGVDITLGVCSSGLMVYKDKLRINRFPWPKVLKISYKRSSFFIKIRPSEQEQYESTIGFKLPNYKASKKLWKVCVENHTFFRVPTVEPPASRRFLVLGSKFRYSGRTQAQTRQASSLIDRPAPRFTRSASKRLSRNLDGAGDETLQLLQDLSASTRSEVDDWLLMLTSDKPQPSPELPVSRQAQFQLLEEEEQGLRMADQELTSEEVFESLRETEILLDELQMADVLEWKLREVRGLEERLQEMDEVAERLQEVIEEELGKEEVEMLREGDLDQENGIQVERIIESVLRKSVKSMETKEDGVDELEEQIKQVFLKGILPEEEESQIKQESEKEMTGEGPSDDSLREELCQIENKWQDEMEEKLKAGSPDVTSVVTYRKVERRIKKRVTIVEDRGQMQEEIEDVLARCGLISEETLGKDGTWRKTVILEANTEGEVLERLQADSPSQSTDGDEWFIPFDRLPYKAVSKPPVTPVDRAQVDEGEYFTSETVVTTVKQKTEIIVAERQTSEEEIRRIPAIPPPQTVTERDDDWLLMLDVVPRETLYVPPETKGRDHMGAESSVYLGGTATYEEIREVVSEGEKIIEVAPRLQDIPQHPVIARDDAWFVFLDVASRESTYVPPVTLKGRDQMGAESLVSLGGTAVKEEIREVVSEERKRIEEVPRHPQEIPQQPETHREDDWFVLLKVVPRETSYVPPVAVAEVVKVSPEQRVALVKITAIERSEKKVVVEEMKQVFAEKQVVALPQAVREVEDDWFVLLDVAARETSYYHIPVTMAVHVYAEERLSTVAETITVESRKEVFVKETGMQWEDRGQQEVSGPLRERDDDWCILLDGVPRESAYVPPVSLVAPSYIDPSVLPQQVQVIRVEQKLQQVDLEPIRLQPSRPQTERDDGWFALFDAVHEKTVILPSVAPVEIIPDMRRAFETEVSTTETGTWKKMIIGVDSRQDETHLSEIRSSRVALPSEREGGDDWFGLFDIIRGKPVVIPPVAVVERVVQVVAAIDQKPKYLMEDVRPPVKFVEVKTSHPRRIDDDWFVQLDVAAKEPVTVDKHFHTHPEVRPAKEYAAIEKRAQKSVTIVEQKWQLEDVLQQKPSAAVREVEDDWFILLDVAKKKSAAVPERFQLPANVKVPTAAGAKTKIVISERRPQFEQRVLEERRPHTQTHVHHDWFVLLDVGLRESVVVPQRGVRPVSAPVFSQAALAEAGIPFAIPEQPQTSTPLKTSLKEERKLEVTIEAVEPSKIEAVVKPAAWRDQREVDSSLMATLNGDIQHESEETSTEVVRMRKKRAKRNEGDSIYIRHSLLMLEEFDKPQEDLIKHHASISELKRTFMASAPESRPSEWDKRLSTHSPFRTLGVNGQPGADGSVCISLLCNGSETKTANEETSSSLGFSGISSPTVSHMSEPDSVEARGVPVEEESHDKEVVVVFETSLVPIIEGEMAQLPPSFDPCCKALERILEEEGSCPEVSESSGKIVGRSPASCFRSDGPQVVRCFQPPLVQTQTVTITAVSNSSAPGISTTEVPLVQTKSFIYDSSKETVGTDEEKDGSTMTTSQTVTSETSSGTTVTTTHISKVVKSGSSETRVEKRIVITAESDFDQDMERDGGASAL</sequence>
<dbReference type="SMART" id="SM01196">
    <property type="entry name" value="FERM_C"/>
    <property type="match status" value="1"/>
</dbReference>
<evidence type="ECO:0000256" key="4">
    <source>
        <dbReference type="ARBA" id="ARBA00022448"/>
    </source>
</evidence>
<dbReference type="InterPro" id="IPR014847">
    <property type="entry name" value="FA"/>
</dbReference>
<accession>A0ABD2H282</accession>
<dbReference type="Pfam" id="PF00373">
    <property type="entry name" value="FERM_M"/>
    <property type="match status" value="1"/>
</dbReference>
<keyword evidence="17" id="KW-0175">Coiled coil</keyword>
<gene>
    <name evidence="20" type="ORF">OYC64_014868</name>
</gene>
<dbReference type="Pfam" id="PF05902">
    <property type="entry name" value="4_1_CTD"/>
    <property type="match status" value="1"/>
</dbReference>
<evidence type="ECO:0000256" key="11">
    <source>
        <dbReference type="ARBA" id="ARBA00023212"/>
    </source>
</evidence>
<dbReference type="InterPro" id="IPR019748">
    <property type="entry name" value="FERM_central"/>
</dbReference>
<keyword evidence="5" id="KW-0963">Cytoplasm</keyword>
<evidence type="ECO:0000256" key="3">
    <source>
        <dbReference type="ARBA" id="ARBA00004544"/>
    </source>
</evidence>
<comment type="subcellular location">
    <subcellularLocation>
        <location evidence="3">Cytoplasm</location>
        <location evidence="3">Cell cortex</location>
    </subcellularLocation>
    <subcellularLocation>
        <location evidence="2">Cytoplasm</location>
        <location evidence="2">Cytoskeleton</location>
    </subcellularLocation>
    <subcellularLocation>
        <location evidence="1">Nucleus</location>
    </subcellularLocation>
</comment>
<keyword evidence="21" id="KW-1185">Reference proteome</keyword>
<dbReference type="InterPro" id="IPR035963">
    <property type="entry name" value="FERM_2"/>
</dbReference>
<evidence type="ECO:0000256" key="8">
    <source>
        <dbReference type="ARBA" id="ARBA00022776"/>
    </source>
</evidence>
<feature type="compositionally biased region" description="Low complexity" evidence="18">
    <location>
        <begin position="1740"/>
        <end position="1759"/>
    </location>
</feature>
<evidence type="ECO:0000256" key="9">
    <source>
        <dbReference type="ARBA" id="ARBA00022860"/>
    </source>
</evidence>
<evidence type="ECO:0000256" key="1">
    <source>
        <dbReference type="ARBA" id="ARBA00004123"/>
    </source>
</evidence>
<dbReference type="Pfam" id="PF09379">
    <property type="entry name" value="FERM_N"/>
    <property type="match status" value="1"/>
</dbReference>
<proteinExistence type="predicted"/>
<dbReference type="SMART" id="SM01195">
    <property type="entry name" value="FA"/>
    <property type="match status" value="1"/>
</dbReference>
<keyword evidence="12" id="KW-0539">Nucleus</keyword>
<evidence type="ECO:0000313" key="21">
    <source>
        <dbReference type="Proteomes" id="UP001619887"/>
    </source>
</evidence>
<dbReference type="GO" id="GO:0005634">
    <property type="term" value="C:nucleus"/>
    <property type="evidence" value="ECO:0007669"/>
    <property type="project" value="UniProtKB-SubCell"/>
</dbReference>
<dbReference type="Pfam" id="PF04382">
    <property type="entry name" value="SAB"/>
    <property type="match status" value="1"/>
</dbReference>
<keyword evidence="7" id="KW-0132">Cell division</keyword>
<dbReference type="Gene3D" id="2.30.29.30">
    <property type="entry name" value="Pleckstrin-homology domain (PH domain)/Phosphotyrosine-binding domain (PTB)"/>
    <property type="match status" value="1"/>
</dbReference>
<dbReference type="InterPro" id="IPR014352">
    <property type="entry name" value="FERM/acyl-CoA-bd_prot_sf"/>
</dbReference>
<protein>
    <recommendedName>
        <fullName evidence="14">Protein 4.1</fullName>
    </recommendedName>
    <alternativeName>
        <fullName evidence="15">Band 4.1</fullName>
    </alternativeName>
    <alternativeName>
        <fullName evidence="16">Erythrocyte membrane protein band 4.1</fullName>
    </alternativeName>
</protein>
<dbReference type="Proteomes" id="UP001619887">
    <property type="component" value="Unassembled WGS sequence"/>
</dbReference>
<dbReference type="PROSITE" id="PS00661">
    <property type="entry name" value="FERM_2"/>
    <property type="match status" value="1"/>
</dbReference>
<dbReference type="Pfam" id="PF09380">
    <property type="entry name" value="FERM_C"/>
    <property type="match status" value="1"/>
</dbReference>
<dbReference type="InterPro" id="IPR019747">
    <property type="entry name" value="FERM_CS"/>
</dbReference>
<evidence type="ECO:0000256" key="15">
    <source>
        <dbReference type="ARBA" id="ARBA00030419"/>
    </source>
</evidence>
<comment type="caution">
    <text evidence="20">The sequence shown here is derived from an EMBL/GenBank/DDBJ whole genome shotgun (WGS) entry which is preliminary data.</text>
</comment>
<dbReference type="InterPro" id="IPR008379">
    <property type="entry name" value="Band_4.1_C"/>
</dbReference>
<dbReference type="GO" id="GO:0005856">
    <property type="term" value="C:cytoskeleton"/>
    <property type="evidence" value="ECO:0007669"/>
    <property type="project" value="UniProtKB-SubCell"/>
</dbReference>
<dbReference type="FunFam" id="3.10.20.90:FF:000002">
    <property type="entry name" value="Erythrocyte protein band 4.1-like 3"/>
    <property type="match status" value="1"/>
</dbReference>
<evidence type="ECO:0000256" key="14">
    <source>
        <dbReference type="ARBA" id="ARBA00023658"/>
    </source>
</evidence>
<reference evidence="20 21" key="2">
    <citation type="journal article" date="2024" name="G3 (Bethesda)">
        <title>The genome of the cryopelagic Antarctic bald notothen, Trematomus borchgrevinki.</title>
        <authorList>
            <person name="Rayamajhi N."/>
            <person name="Rivera-Colon A.G."/>
            <person name="Minhas B.F."/>
            <person name="Cheng C.C."/>
            <person name="Catchen J.M."/>
        </authorList>
    </citation>
    <scope>NUCLEOTIDE SEQUENCE [LARGE SCALE GENOMIC DNA]</scope>
    <source>
        <strain evidence="20">AGRC-2024</strain>
    </source>
</reference>
<keyword evidence="4" id="KW-0813">Transport</keyword>
<evidence type="ECO:0000256" key="5">
    <source>
        <dbReference type="ARBA" id="ARBA00022490"/>
    </source>
</evidence>
<dbReference type="InterPro" id="IPR000299">
    <property type="entry name" value="FERM_domain"/>
</dbReference>
<dbReference type="InterPro" id="IPR007477">
    <property type="entry name" value="SAB_dom"/>
</dbReference>
<dbReference type="CDD" id="cd14473">
    <property type="entry name" value="FERM_B-lobe"/>
    <property type="match status" value="1"/>
</dbReference>